<dbReference type="RefSeq" id="WP_091236521.1">
    <property type="nucleotide sequence ID" value="NZ_FMKA01000035.1"/>
</dbReference>
<reference evidence="1 2" key="1">
    <citation type="submission" date="2016-09" db="EMBL/GenBank/DDBJ databases">
        <authorList>
            <person name="Capua I."/>
            <person name="De Benedictis P."/>
            <person name="Joannis T."/>
            <person name="Lombin L.H."/>
            <person name="Cattoli G."/>
        </authorList>
    </citation>
    <scope>NUCLEOTIDE SEQUENCE [LARGE SCALE GENOMIC DNA]</scope>
    <source>
        <strain evidence="1 2">GluBS11</strain>
    </source>
</reference>
<accession>A0A1D3TXV8</accession>
<dbReference type="OrthoDB" id="1680946at2"/>
<evidence type="ECO:0000313" key="2">
    <source>
        <dbReference type="Proteomes" id="UP000199315"/>
    </source>
</evidence>
<protein>
    <recommendedName>
        <fullName evidence="3">DUF327 domain-containing protein</fullName>
    </recommendedName>
</protein>
<dbReference type="Pfam" id="PF03885">
    <property type="entry name" value="DUF327"/>
    <property type="match status" value="1"/>
</dbReference>
<organism evidence="1 2">
    <name type="scientific">Anaerobium acetethylicum</name>
    <dbReference type="NCBI Taxonomy" id="1619234"/>
    <lineage>
        <taxon>Bacteria</taxon>
        <taxon>Bacillati</taxon>
        <taxon>Bacillota</taxon>
        <taxon>Clostridia</taxon>
        <taxon>Lachnospirales</taxon>
        <taxon>Lachnospiraceae</taxon>
        <taxon>Anaerobium</taxon>
    </lineage>
</organism>
<dbReference type="STRING" id="1619234.SAMN05421730_103511"/>
<dbReference type="InterPro" id="IPR024042">
    <property type="entry name" value="TM1646-like_dom_sf"/>
</dbReference>
<evidence type="ECO:0000313" key="1">
    <source>
        <dbReference type="EMBL" id="SCP99214.1"/>
    </source>
</evidence>
<dbReference type="Gene3D" id="1.20.120.490">
    <property type="entry name" value="Hypothetical protein TM1646-like domain"/>
    <property type="match status" value="1"/>
</dbReference>
<keyword evidence="2" id="KW-1185">Reference proteome</keyword>
<gene>
    <name evidence="1" type="ORF">SAMN05421730_103511</name>
</gene>
<name>A0A1D3TXV8_9FIRM</name>
<evidence type="ECO:0008006" key="3">
    <source>
        <dbReference type="Google" id="ProtNLM"/>
    </source>
</evidence>
<dbReference type="EMBL" id="FMKA01000035">
    <property type="protein sequence ID" value="SCP99214.1"/>
    <property type="molecule type" value="Genomic_DNA"/>
</dbReference>
<dbReference type="InterPro" id="IPR005585">
    <property type="entry name" value="DUF327"/>
</dbReference>
<sequence length="146" mass="16835">MDLRVNQALKTANVESTTPARLSDGSFKFTLASNIEEKDLQARLNVLMEDITAQGEKIAKHLDVRDMKKYRELVKDFMNEVVNRSHEFSRENFLDRRGRHRVYGIVKLVDRNLDELAAELIKDEKEHISVLSRVGEIKGLLLDILT</sequence>
<dbReference type="SUPFAM" id="SSF158397">
    <property type="entry name" value="TM1646-like"/>
    <property type="match status" value="1"/>
</dbReference>
<dbReference type="AlphaFoldDB" id="A0A1D3TXV8"/>
<dbReference type="Proteomes" id="UP000199315">
    <property type="component" value="Unassembled WGS sequence"/>
</dbReference>
<proteinExistence type="predicted"/>